<dbReference type="InterPro" id="IPR007523">
    <property type="entry name" value="NDUFAF3/AAMDC"/>
</dbReference>
<evidence type="ECO:0000313" key="2">
    <source>
        <dbReference type="Proteomes" id="UP000195602"/>
    </source>
</evidence>
<dbReference type="PANTHER" id="PTHR21192:SF2">
    <property type="entry name" value="NADH DEHYDROGENASE [UBIQUINONE] 1 ALPHA SUBCOMPLEX ASSEMBLY FACTOR 3"/>
    <property type="match status" value="1"/>
</dbReference>
<dbReference type="Proteomes" id="UP000195602">
    <property type="component" value="Unassembled WGS sequence"/>
</dbReference>
<reference evidence="1 2" key="1">
    <citation type="submission" date="2017-04" db="EMBL/GenBank/DDBJ databases">
        <title>Draft genome of the yeast Clavispora lusitaniae type strain CBS 6936.</title>
        <authorList>
            <person name="Durrens P."/>
            <person name="Klopp C."/>
            <person name="Biteau N."/>
            <person name="Fitton-Ouhabi V."/>
            <person name="Dementhon K."/>
            <person name="Accoceberry I."/>
            <person name="Sherman D.J."/>
            <person name="Noel T."/>
        </authorList>
    </citation>
    <scope>NUCLEOTIDE SEQUENCE [LARGE SCALE GENOMIC DNA]</scope>
    <source>
        <strain evidence="1 2">CBS 6936</strain>
    </source>
</reference>
<dbReference type="Gene3D" id="3.40.1230.10">
    <property type="entry name" value="MTH938-like"/>
    <property type="match status" value="1"/>
</dbReference>
<proteinExistence type="predicted"/>
<accession>A0AA91PXK7</accession>
<dbReference type="Pfam" id="PF04430">
    <property type="entry name" value="DUF498"/>
    <property type="match status" value="1"/>
</dbReference>
<dbReference type="GO" id="GO:0005743">
    <property type="term" value="C:mitochondrial inner membrane"/>
    <property type="evidence" value="ECO:0007669"/>
    <property type="project" value="TreeGrafter"/>
</dbReference>
<dbReference type="OMA" id="INIIDDW"/>
<sequence>MIRIQKCAFRRFSTSALNRNLFGGGKVVTTPHAAPSNKSETTSNPADLFKKNDILMYSQKPINYIESVKQNGYHLANNILITSPNKEGHEVGTLLLENESYEVNLSNGGYKVINGFIVEFSEEEVLQIFKKIHPKPEIAVVGLGKKSRMLSEKSRKYFSQMGIQLEVGDSKHAAQIYDLLATERPGVIAALLLPPNV</sequence>
<dbReference type="AlphaFoldDB" id="A0AA91PXK7"/>
<dbReference type="InterPro" id="IPR036748">
    <property type="entry name" value="MTH938-like_sf"/>
</dbReference>
<name>A0AA91PXK7_CLALS</name>
<evidence type="ECO:0000313" key="1">
    <source>
        <dbReference type="EMBL" id="OVF07357.1"/>
    </source>
</evidence>
<dbReference type="PANTHER" id="PTHR21192">
    <property type="entry name" value="NUCLEAR PROTEIN E3-3"/>
    <property type="match status" value="1"/>
</dbReference>
<protein>
    <submittedName>
        <fullName evidence="1">Alkaline phosphatase</fullName>
    </submittedName>
</protein>
<gene>
    <name evidence="1" type="ORF">A9F13_13g00550</name>
</gene>
<dbReference type="EMBL" id="LYUB02000013">
    <property type="protein sequence ID" value="OVF07357.1"/>
    <property type="molecule type" value="Genomic_DNA"/>
</dbReference>
<dbReference type="GO" id="GO:0032981">
    <property type="term" value="P:mitochondrial respiratory chain complex I assembly"/>
    <property type="evidence" value="ECO:0007669"/>
    <property type="project" value="TreeGrafter"/>
</dbReference>
<organism evidence="1 2">
    <name type="scientific">Clavispora lusitaniae</name>
    <name type="common">Candida lusitaniae</name>
    <dbReference type="NCBI Taxonomy" id="36911"/>
    <lineage>
        <taxon>Eukaryota</taxon>
        <taxon>Fungi</taxon>
        <taxon>Dikarya</taxon>
        <taxon>Ascomycota</taxon>
        <taxon>Saccharomycotina</taxon>
        <taxon>Pichiomycetes</taxon>
        <taxon>Metschnikowiaceae</taxon>
        <taxon>Clavispora</taxon>
    </lineage>
</organism>
<dbReference type="KEGG" id="clus:A9F13_13g00550"/>
<dbReference type="SUPFAM" id="SSF64076">
    <property type="entry name" value="MTH938-like"/>
    <property type="match status" value="1"/>
</dbReference>
<comment type="caution">
    <text evidence="1">The sequence shown here is derived from an EMBL/GenBank/DDBJ whole genome shotgun (WGS) entry which is preliminary data.</text>
</comment>